<dbReference type="Proteomes" id="UP000734854">
    <property type="component" value="Unassembled WGS sequence"/>
</dbReference>
<evidence type="ECO:0000313" key="2">
    <source>
        <dbReference type="Proteomes" id="UP000734854"/>
    </source>
</evidence>
<protein>
    <submittedName>
        <fullName evidence="1">Uncharacterized protein</fullName>
    </submittedName>
</protein>
<organism evidence="1 2">
    <name type="scientific">Zingiber officinale</name>
    <name type="common">Ginger</name>
    <name type="synonym">Amomum zingiber</name>
    <dbReference type="NCBI Taxonomy" id="94328"/>
    <lineage>
        <taxon>Eukaryota</taxon>
        <taxon>Viridiplantae</taxon>
        <taxon>Streptophyta</taxon>
        <taxon>Embryophyta</taxon>
        <taxon>Tracheophyta</taxon>
        <taxon>Spermatophyta</taxon>
        <taxon>Magnoliopsida</taxon>
        <taxon>Liliopsida</taxon>
        <taxon>Zingiberales</taxon>
        <taxon>Zingiberaceae</taxon>
        <taxon>Zingiber</taxon>
    </lineage>
</organism>
<evidence type="ECO:0000313" key="1">
    <source>
        <dbReference type="EMBL" id="KAG6471645.1"/>
    </source>
</evidence>
<keyword evidence="2" id="KW-1185">Reference proteome</keyword>
<reference evidence="1 2" key="1">
    <citation type="submission" date="2020-08" db="EMBL/GenBank/DDBJ databases">
        <title>Plant Genome Project.</title>
        <authorList>
            <person name="Zhang R.-G."/>
        </authorList>
    </citation>
    <scope>NUCLEOTIDE SEQUENCE [LARGE SCALE GENOMIC DNA]</scope>
    <source>
        <tissue evidence="1">Rhizome</tissue>
    </source>
</reference>
<comment type="caution">
    <text evidence="1">The sequence shown here is derived from an EMBL/GenBank/DDBJ whole genome shotgun (WGS) entry which is preliminary data.</text>
</comment>
<dbReference type="AlphaFoldDB" id="A0A8J5C3N1"/>
<gene>
    <name evidence="1" type="ORF">ZIOFF_069091</name>
</gene>
<accession>A0A8J5C3N1</accession>
<dbReference type="EMBL" id="JACMSC010000020">
    <property type="protein sequence ID" value="KAG6471645.1"/>
    <property type="molecule type" value="Genomic_DNA"/>
</dbReference>
<sequence>MDIIDRLNDVDLTLVGKSPDFHMPKDLVTSSFASFSTLRPIYDHPSPGSFLVKSLPLAQPHAKGGLSDSVPVRLESEWFKQDMRDLAELLSKLNLMAEEFVPPSLGRMASRSVTTREGFLGIGLW</sequence>
<name>A0A8J5C3N1_ZINOF</name>
<proteinExistence type="predicted"/>